<evidence type="ECO:0000259" key="4">
    <source>
        <dbReference type="Pfam" id="PF00080"/>
    </source>
</evidence>
<dbReference type="PANTHER" id="PTHR10003">
    <property type="entry name" value="SUPEROXIDE DISMUTASE CU-ZN -RELATED"/>
    <property type="match status" value="1"/>
</dbReference>
<dbReference type="InterPro" id="IPR001424">
    <property type="entry name" value="SOD_Cu_Zn_dom"/>
</dbReference>
<feature type="domain" description="Superoxide dismutase copper/zinc binding" evidence="4">
    <location>
        <begin position="66"/>
        <end position="196"/>
    </location>
</feature>
<dbReference type="PROSITE" id="PS51257">
    <property type="entry name" value="PROKAR_LIPOPROTEIN"/>
    <property type="match status" value="1"/>
</dbReference>
<dbReference type="PROSITE" id="PS00087">
    <property type="entry name" value="SOD_CU_ZN_1"/>
    <property type="match status" value="1"/>
</dbReference>
<dbReference type="SUPFAM" id="SSF49329">
    <property type="entry name" value="Cu,Zn superoxide dismutase-like"/>
    <property type="match status" value="1"/>
</dbReference>
<evidence type="ECO:0000256" key="1">
    <source>
        <dbReference type="ARBA" id="ARBA00010457"/>
    </source>
</evidence>
<feature type="region of interest" description="Disordered" evidence="2">
    <location>
        <begin position="22"/>
        <end position="48"/>
    </location>
</feature>
<dbReference type="EMBL" id="FNXF01000013">
    <property type="protein sequence ID" value="SEI04477.1"/>
    <property type="molecule type" value="Genomic_DNA"/>
</dbReference>
<comment type="similarity">
    <text evidence="1">Belongs to the Cu-Zn superoxide dismutase family.</text>
</comment>
<evidence type="ECO:0000256" key="3">
    <source>
        <dbReference type="SAM" id="SignalP"/>
    </source>
</evidence>
<dbReference type="InterPro" id="IPR018152">
    <property type="entry name" value="SOD_Cu/Zn_BS"/>
</dbReference>
<dbReference type="InterPro" id="IPR024134">
    <property type="entry name" value="SOD_Cu/Zn_/chaperone"/>
</dbReference>
<protein>
    <submittedName>
        <fullName evidence="5">Superoxide dismutase, Cu-Zn family</fullName>
    </submittedName>
</protein>
<dbReference type="Gene3D" id="2.60.40.200">
    <property type="entry name" value="Superoxide dismutase, copper/zinc binding domain"/>
    <property type="match status" value="1"/>
</dbReference>
<reference evidence="6" key="1">
    <citation type="submission" date="2016-10" db="EMBL/GenBank/DDBJ databases">
        <authorList>
            <person name="Varghese N."/>
            <person name="Submissions S."/>
        </authorList>
    </citation>
    <scope>NUCLEOTIDE SEQUENCE [LARGE SCALE GENOMIC DNA]</scope>
    <source>
        <strain evidence="6">DSM 17616</strain>
    </source>
</reference>
<dbReference type="GO" id="GO:0006801">
    <property type="term" value="P:superoxide metabolic process"/>
    <property type="evidence" value="ECO:0007669"/>
    <property type="project" value="InterPro"/>
</dbReference>
<organism evidence="5 6">
    <name type="scientific">Rheinheimera pacifica</name>
    <dbReference type="NCBI Taxonomy" id="173990"/>
    <lineage>
        <taxon>Bacteria</taxon>
        <taxon>Pseudomonadati</taxon>
        <taxon>Pseudomonadota</taxon>
        <taxon>Gammaproteobacteria</taxon>
        <taxon>Chromatiales</taxon>
        <taxon>Chromatiaceae</taxon>
        <taxon>Rheinheimera</taxon>
    </lineage>
</organism>
<feature type="chain" id="PRO_5011479725" evidence="3">
    <location>
        <begin position="19"/>
        <end position="197"/>
    </location>
</feature>
<dbReference type="Proteomes" id="UP000199371">
    <property type="component" value="Unassembled WGS sequence"/>
</dbReference>
<dbReference type="InterPro" id="IPR036423">
    <property type="entry name" value="SOD-like_Cu/Zn_dom_sf"/>
</dbReference>
<feature type="region of interest" description="Disordered" evidence="2">
    <location>
        <begin position="176"/>
        <end position="197"/>
    </location>
</feature>
<dbReference type="AlphaFoldDB" id="A0A1H6MXP6"/>
<dbReference type="RefSeq" id="WP_218141388.1">
    <property type="nucleotide sequence ID" value="NZ_DASWWU010000010.1"/>
</dbReference>
<evidence type="ECO:0000256" key="2">
    <source>
        <dbReference type="SAM" id="MobiDB-lite"/>
    </source>
</evidence>
<feature type="signal peptide" evidence="3">
    <location>
        <begin position="1"/>
        <end position="18"/>
    </location>
</feature>
<dbReference type="STRING" id="173990.SAMN05660691_03050"/>
<dbReference type="Pfam" id="PF00080">
    <property type="entry name" value="Sod_Cu"/>
    <property type="match status" value="1"/>
</dbReference>
<evidence type="ECO:0000313" key="5">
    <source>
        <dbReference type="EMBL" id="SEI04477.1"/>
    </source>
</evidence>
<gene>
    <name evidence="5" type="ORF">SAMN05660691_03050</name>
</gene>
<keyword evidence="6" id="KW-1185">Reference proteome</keyword>
<proteinExistence type="inferred from homology"/>
<sequence length="197" mass="20115">MKLRILPLPLLAAGLLLGCNPDPNPPSAPSGVSTPAPMPGNAGGQAGNSVKVRMNKVTADGVGDSTGTITITETADGLVFKPELKGLQAGEHGFHVHQNPSCEPAIKDGERQAAASAGSHLDPADTNQHAGPDGQGHLGDLPMIRVDSNGNQQEVTAGRMKLDDVKNRSLIVHQQADDYTTAPSGSSGSPIACGIIP</sequence>
<evidence type="ECO:0000313" key="6">
    <source>
        <dbReference type="Proteomes" id="UP000199371"/>
    </source>
</evidence>
<feature type="compositionally biased region" description="Polar residues" evidence="2">
    <location>
        <begin position="177"/>
        <end position="189"/>
    </location>
</feature>
<feature type="region of interest" description="Disordered" evidence="2">
    <location>
        <begin position="110"/>
        <end position="143"/>
    </location>
</feature>
<dbReference type="NCBIfam" id="NF007628">
    <property type="entry name" value="PRK10290.1"/>
    <property type="match status" value="1"/>
</dbReference>
<accession>A0A1H6MXP6</accession>
<name>A0A1H6MXP6_9GAMM</name>
<dbReference type="CDD" id="cd00305">
    <property type="entry name" value="Cu-Zn_Superoxide_Dismutase"/>
    <property type="match status" value="1"/>
</dbReference>
<dbReference type="GO" id="GO:0005507">
    <property type="term" value="F:copper ion binding"/>
    <property type="evidence" value="ECO:0007669"/>
    <property type="project" value="InterPro"/>
</dbReference>
<keyword evidence="3" id="KW-0732">Signal</keyword>